<evidence type="ECO:0000313" key="7">
    <source>
        <dbReference type="Proteomes" id="UP001642483"/>
    </source>
</evidence>
<sequence>MMSRVLQVATIVSVFVAITLTISALATSSWMKVCMKFSKIYETIDFLLRSGKMSSSVQGGLSTVSTASTLLQEKHLYFQIGLFSWGIDMPSLMSYSFPVDIGSTGKFIKTTAGFLIAGVICLVVGKIVVVRSVLIESKIMHSKSSSRKNHKISHVVITIGATFLLIGMLTYTIAQAKTVHNPLRFFSEIGAASQQIYSRLLSKSSAPYYANLGEYGIHGRKKHHALYPLEPGSLGLSSDSLQDLESQVKNILQNVNPVFGYSFYLAWVAVVMALIAVILARRAPSTVKEKNYAEQHVPLVEVR</sequence>
<protein>
    <submittedName>
        <fullName evidence="6">Uncharacterized protein</fullName>
    </submittedName>
</protein>
<proteinExistence type="predicted"/>
<keyword evidence="2 5" id="KW-0812">Transmembrane</keyword>
<organism evidence="6 7">
    <name type="scientific">Clavelina lepadiformis</name>
    <name type="common">Light-bulb sea squirt</name>
    <name type="synonym">Ascidia lepadiformis</name>
    <dbReference type="NCBI Taxonomy" id="159417"/>
    <lineage>
        <taxon>Eukaryota</taxon>
        <taxon>Metazoa</taxon>
        <taxon>Chordata</taxon>
        <taxon>Tunicata</taxon>
        <taxon>Ascidiacea</taxon>
        <taxon>Aplousobranchia</taxon>
        <taxon>Clavelinidae</taxon>
        <taxon>Clavelina</taxon>
    </lineage>
</organism>
<keyword evidence="4 5" id="KW-0472">Membrane</keyword>
<feature type="transmembrane region" description="Helical" evidence="5">
    <location>
        <begin position="6"/>
        <end position="26"/>
    </location>
</feature>
<feature type="transmembrane region" description="Helical" evidence="5">
    <location>
        <begin position="112"/>
        <end position="134"/>
    </location>
</feature>
<gene>
    <name evidence="6" type="ORF">CVLEPA_LOCUS31099</name>
</gene>
<dbReference type="PANTHER" id="PTHR10671:SF108">
    <property type="entry name" value="CLAUDIN FAMILY PROTEIN-RELATED"/>
    <property type="match status" value="1"/>
</dbReference>
<comment type="caution">
    <text evidence="6">The sequence shown here is derived from an EMBL/GenBank/DDBJ whole genome shotgun (WGS) entry which is preliminary data.</text>
</comment>
<evidence type="ECO:0000256" key="1">
    <source>
        <dbReference type="ARBA" id="ARBA00004141"/>
    </source>
</evidence>
<keyword evidence="3 5" id="KW-1133">Transmembrane helix</keyword>
<evidence type="ECO:0000256" key="4">
    <source>
        <dbReference type="ARBA" id="ARBA00023136"/>
    </source>
</evidence>
<dbReference type="InterPro" id="IPR050579">
    <property type="entry name" value="PMP-22/EMP/MP20-like"/>
</dbReference>
<comment type="subcellular location">
    <subcellularLocation>
        <location evidence="1">Membrane</location>
        <topology evidence="1">Multi-pass membrane protein</topology>
    </subcellularLocation>
</comment>
<evidence type="ECO:0000256" key="2">
    <source>
        <dbReference type="ARBA" id="ARBA00022692"/>
    </source>
</evidence>
<dbReference type="PANTHER" id="PTHR10671">
    <property type="entry name" value="EPITHELIAL MEMBRANE PROTEIN-RELATED"/>
    <property type="match status" value="1"/>
</dbReference>
<dbReference type="Gene3D" id="1.20.140.150">
    <property type="match status" value="1"/>
</dbReference>
<feature type="transmembrane region" description="Helical" evidence="5">
    <location>
        <begin position="258"/>
        <end position="280"/>
    </location>
</feature>
<dbReference type="EMBL" id="CAWYQH010000163">
    <property type="protein sequence ID" value="CAK8697591.1"/>
    <property type="molecule type" value="Genomic_DNA"/>
</dbReference>
<accession>A0ABP0H2Y8</accession>
<keyword evidence="7" id="KW-1185">Reference proteome</keyword>
<reference evidence="6 7" key="1">
    <citation type="submission" date="2024-02" db="EMBL/GenBank/DDBJ databases">
        <authorList>
            <person name="Daric V."/>
            <person name="Darras S."/>
        </authorList>
    </citation>
    <scope>NUCLEOTIDE SEQUENCE [LARGE SCALE GENOMIC DNA]</scope>
</reference>
<evidence type="ECO:0000256" key="5">
    <source>
        <dbReference type="SAM" id="Phobius"/>
    </source>
</evidence>
<evidence type="ECO:0000313" key="6">
    <source>
        <dbReference type="EMBL" id="CAK8697591.1"/>
    </source>
</evidence>
<evidence type="ECO:0000256" key="3">
    <source>
        <dbReference type="ARBA" id="ARBA00022989"/>
    </source>
</evidence>
<name>A0ABP0H2Y8_CLALP</name>
<dbReference type="Proteomes" id="UP001642483">
    <property type="component" value="Unassembled WGS sequence"/>
</dbReference>
<feature type="transmembrane region" description="Helical" evidence="5">
    <location>
        <begin position="155"/>
        <end position="174"/>
    </location>
</feature>